<organism evidence="2 3">
    <name type="scientific">Lophiotrema nucula</name>
    <dbReference type="NCBI Taxonomy" id="690887"/>
    <lineage>
        <taxon>Eukaryota</taxon>
        <taxon>Fungi</taxon>
        <taxon>Dikarya</taxon>
        <taxon>Ascomycota</taxon>
        <taxon>Pezizomycotina</taxon>
        <taxon>Dothideomycetes</taxon>
        <taxon>Pleosporomycetidae</taxon>
        <taxon>Pleosporales</taxon>
        <taxon>Lophiotremataceae</taxon>
        <taxon>Lophiotrema</taxon>
    </lineage>
</organism>
<dbReference type="EMBL" id="ML977320">
    <property type="protein sequence ID" value="KAF2116506.1"/>
    <property type="molecule type" value="Genomic_DNA"/>
</dbReference>
<dbReference type="PANTHER" id="PTHR36503:SF2">
    <property type="entry name" value="BLR2408 PROTEIN"/>
    <property type="match status" value="1"/>
</dbReference>
<dbReference type="SUPFAM" id="SSF54593">
    <property type="entry name" value="Glyoxalase/Bleomycin resistance protein/Dihydroxybiphenyl dioxygenase"/>
    <property type="match status" value="1"/>
</dbReference>
<name>A0A6A5ZBA1_9PLEO</name>
<reference evidence="2" key="1">
    <citation type="journal article" date="2020" name="Stud. Mycol.">
        <title>101 Dothideomycetes genomes: a test case for predicting lifestyles and emergence of pathogens.</title>
        <authorList>
            <person name="Haridas S."/>
            <person name="Albert R."/>
            <person name="Binder M."/>
            <person name="Bloem J."/>
            <person name="Labutti K."/>
            <person name="Salamov A."/>
            <person name="Andreopoulos B."/>
            <person name="Baker S."/>
            <person name="Barry K."/>
            <person name="Bills G."/>
            <person name="Bluhm B."/>
            <person name="Cannon C."/>
            <person name="Castanera R."/>
            <person name="Culley D."/>
            <person name="Daum C."/>
            <person name="Ezra D."/>
            <person name="Gonzalez J."/>
            <person name="Henrissat B."/>
            <person name="Kuo A."/>
            <person name="Liang C."/>
            <person name="Lipzen A."/>
            <person name="Lutzoni F."/>
            <person name="Magnuson J."/>
            <person name="Mondo S."/>
            <person name="Nolan M."/>
            <person name="Ohm R."/>
            <person name="Pangilinan J."/>
            <person name="Park H.-J."/>
            <person name="Ramirez L."/>
            <person name="Alfaro M."/>
            <person name="Sun H."/>
            <person name="Tritt A."/>
            <person name="Yoshinaga Y."/>
            <person name="Zwiers L.-H."/>
            <person name="Turgeon B."/>
            <person name="Goodwin S."/>
            <person name="Spatafora J."/>
            <person name="Crous P."/>
            <person name="Grigoriev I."/>
        </authorList>
    </citation>
    <scope>NUCLEOTIDE SEQUENCE</scope>
    <source>
        <strain evidence="2">CBS 627.86</strain>
    </source>
</reference>
<protein>
    <submittedName>
        <fullName evidence="2">Glyoxalase/bleomycin resistance protein/dioxygenase</fullName>
    </submittedName>
</protein>
<dbReference type="InterPro" id="IPR029068">
    <property type="entry name" value="Glyas_Bleomycin-R_OHBP_Dase"/>
</dbReference>
<dbReference type="Pfam" id="PF00903">
    <property type="entry name" value="Glyoxalase"/>
    <property type="match status" value="1"/>
</dbReference>
<dbReference type="OrthoDB" id="4181370at2759"/>
<dbReference type="GO" id="GO:0051213">
    <property type="term" value="F:dioxygenase activity"/>
    <property type="evidence" value="ECO:0007669"/>
    <property type="project" value="UniProtKB-KW"/>
</dbReference>
<evidence type="ECO:0000313" key="2">
    <source>
        <dbReference type="EMBL" id="KAF2116506.1"/>
    </source>
</evidence>
<evidence type="ECO:0000313" key="3">
    <source>
        <dbReference type="Proteomes" id="UP000799770"/>
    </source>
</evidence>
<dbReference type="InterPro" id="IPR037523">
    <property type="entry name" value="VOC_core"/>
</dbReference>
<keyword evidence="3" id="KW-1185">Reference proteome</keyword>
<gene>
    <name evidence="2" type="ORF">BDV96DRAFT_644941</name>
</gene>
<dbReference type="PANTHER" id="PTHR36503">
    <property type="entry name" value="BLR2520 PROTEIN"/>
    <property type="match status" value="1"/>
</dbReference>
<accession>A0A6A5ZBA1</accession>
<dbReference type="Gene3D" id="3.10.180.10">
    <property type="entry name" value="2,3-Dihydroxybiphenyl 1,2-Dioxygenase, domain 1"/>
    <property type="match status" value="1"/>
</dbReference>
<dbReference type="InterPro" id="IPR004360">
    <property type="entry name" value="Glyas_Fos-R_dOase_dom"/>
</dbReference>
<dbReference type="Proteomes" id="UP000799770">
    <property type="component" value="Unassembled WGS sequence"/>
</dbReference>
<dbReference type="PROSITE" id="PS51819">
    <property type="entry name" value="VOC"/>
    <property type="match status" value="1"/>
</dbReference>
<sequence length="141" mass="15385">MSAFQPTIFVNLPVASLDKALRFYEALGMVQNQIFSSADTACMALSPAISLMLMEPSRFQTFLPASKTPVTGKESQEGVFCITVEKREDVDRVLKKCEEAGGKLDPTTLPEMPGGYGRSVEDVDGHLWEVAWMGGMGEQCS</sequence>
<keyword evidence="2" id="KW-0560">Oxidoreductase</keyword>
<proteinExistence type="predicted"/>
<keyword evidence="2" id="KW-0223">Dioxygenase</keyword>
<feature type="domain" description="VOC" evidence="1">
    <location>
        <begin position="5"/>
        <end position="133"/>
    </location>
</feature>
<dbReference type="AlphaFoldDB" id="A0A6A5ZBA1"/>
<evidence type="ECO:0000259" key="1">
    <source>
        <dbReference type="PROSITE" id="PS51819"/>
    </source>
</evidence>